<evidence type="ECO:0000259" key="11">
    <source>
        <dbReference type="Pfam" id="PF02875"/>
    </source>
</evidence>
<dbReference type="GO" id="GO:0008360">
    <property type="term" value="P:regulation of cell shape"/>
    <property type="evidence" value="ECO:0007669"/>
    <property type="project" value="UniProtKB-KW"/>
</dbReference>
<comment type="caution">
    <text evidence="8">Lacks conserved residue(s) required for the propagation of feature annotation.</text>
</comment>
<comment type="PTM">
    <text evidence="8">Carboxylation is probably crucial for Mg(2+) binding and, consequently, for the gamma-phosphate positioning of ATP.</text>
</comment>
<dbReference type="InterPro" id="IPR036615">
    <property type="entry name" value="Mur_ligase_C_dom_sf"/>
</dbReference>
<comment type="subcellular location">
    <subcellularLocation>
        <location evidence="8 9">Cytoplasm</location>
    </subcellularLocation>
</comment>
<keyword evidence="4 8" id="KW-0133">Cell shape</keyword>
<dbReference type="Proteomes" id="UP000030635">
    <property type="component" value="Chromosome"/>
</dbReference>
<dbReference type="InterPro" id="IPR004101">
    <property type="entry name" value="Mur_ligase_C"/>
</dbReference>
<evidence type="ECO:0000259" key="10">
    <source>
        <dbReference type="Pfam" id="PF01225"/>
    </source>
</evidence>
<dbReference type="EC" id="6.3.2.13" evidence="8"/>
<keyword evidence="8" id="KW-0547">Nucleotide-binding</keyword>
<keyword evidence="8" id="KW-0963">Cytoplasm</keyword>
<evidence type="ECO:0000259" key="12">
    <source>
        <dbReference type="Pfam" id="PF08245"/>
    </source>
</evidence>
<evidence type="ECO:0000256" key="4">
    <source>
        <dbReference type="ARBA" id="ARBA00022960"/>
    </source>
</evidence>
<dbReference type="RefSeq" id="WP_039316181.1">
    <property type="nucleotide sequence ID" value="NZ_CP006905.1"/>
</dbReference>
<dbReference type="PANTHER" id="PTHR23135">
    <property type="entry name" value="MUR LIGASE FAMILY MEMBER"/>
    <property type="match status" value="1"/>
</dbReference>
<feature type="binding site" evidence="8">
    <location>
        <position position="30"/>
    </location>
    <ligand>
        <name>UDP-N-acetyl-alpha-D-muramoyl-L-alanyl-D-glutamate</name>
        <dbReference type="ChEBI" id="CHEBI:83900"/>
    </ligand>
</feature>
<dbReference type="HOGENOM" id="CLU_022291_4_1_9"/>
<evidence type="ECO:0000256" key="8">
    <source>
        <dbReference type="HAMAP-Rule" id="MF_00208"/>
    </source>
</evidence>
<comment type="similarity">
    <text evidence="2 8">Belongs to the MurCDEF family. MurE subfamily.</text>
</comment>
<keyword evidence="8" id="KW-0460">Magnesium</keyword>
<evidence type="ECO:0000256" key="5">
    <source>
        <dbReference type="ARBA" id="ARBA00022984"/>
    </source>
</evidence>
<evidence type="ECO:0000313" key="13">
    <source>
        <dbReference type="EMBL" id="AIY85012.1"/>
    </source>
</evidence>
<dbReference type="Gene3D" id="3.90.190.20">
    <property type="entry name" value="Mur ligase, C-terminal domain"/>
    <property type="match status" value="1"/>
</dbReference>
<keyword evidence="3 8" id="KW-0132">Cell division</keyword>
<evidence type="ECO:0000256" key="1">
    <source>
        <dbReference type="ARBA" id="ARBA00004752"/>
    </source>
</evidence>
<feature type="short sequence motif" description="Meso-diaminopimelate recognition motif" evidence="8">
    <location>
        <begin position="405"/>
        <end position="408"/>
    </location>
</feature>
<reference evidence="13 14" key="1">
    <citation type="journal article" date="2015" name="Infect. Genet. Evol.">
        <title>Genomic sequences of six botulinum neurotoxin-producing strains representing three clostridial species illustrate the mobility and diversity of botulinum neurotoxin genes.</title>
        <authorList>
            <person name="Smith T.J."/>
            <person name="Hill K.K."/>
            <person name="Xie G."/>
            <person name="Foley B.T."/>
            <person name="Williamson C.H."/>
            <person name="Foster J.T."/>
            <person name="Johnson S.L."/>
            <person name="Chertkov O."/>
            <person name="Teshima H."/>
            <person name="Gibbons H.S."/>
            <person name="Johnsky L.A."/>
            <person name="Karavis M.A."/>
            <person name="Smith L.A."/>
        </authorList>
    </citation>
    <scope>NUCLEOTIDE SEQUENCE [LARGE SCALE GENOMIC DNA]</scope>
    <source>
        <strain evidence="13">Sullivan</strain>
    </source>
</reference>
<comment type="catalytic activity">
    <reaction evidence="8">
        <text>UDP-N-acetyl-alpha-D-muramoyl-L-alanyl-D-glutamate + meso-2,6-diaminopimelate + ATP = UDP-N-acetyl-alpha-D-muramoyl-L-alanyl-gamma-D-glutamyl-meso-2,6-diaminopimelate + ADP + phosphate + H(+)</text>
        <dbReference type="Rhea" id="RHEA:23676"/>
        <dbReference type="ChEBI" id="CHEBI:15378"/>
        <dbReference type="ChEBI" id="CHEBI:30616"/>
        <dbReference type="ChEBI" id="CHEBI:43474"/>
        <dbReference type="ChEBI" id="CHEBI:57791"/>
        <dbReference type="ChEBI" id="CHEBI:83900"/>
        <dbReference type="ChEBI" id="CHEBI:83905"/>
        <dbReference type="ChEBI" id="CHEBI:456216"/>
        <dbReference type="EC" id="6.3.2.13"/>
    </reaction>
</comment>
<keyword evidence="8" id="KW-0067">ATP-binding</keyword>
<dbReference type="GO" id="GO:0005524">
    <property type="term" value="F:ATP binding"/>
    <property type="evidence" value="ECO:0007669"/>
    <property type="project" value="UniProtKB-UniRule"/>
</dbReference>
<keyword evidence="8" id="KW-0436">Ligase</keyword>
<dbReference type="GO" id="GO:0071555">
    <property type="term" value="P:cell wall organization"/>
    <property type="evidence" value="ECO:0007669"/>
    <property type="project" value="UniProtKB-KW"/>
</dbReference>
<keyword evidence="5 8" id="KW-0573">Peptidoglycan synthesis</keyword>
<dbReference type="eggNOG" id="COG0769">
    <property type="taxonomic scope" value="Bacteria"/>
</dbReference>
<dbReference type="HAMAP" id="MF_00208">
    <property type="entry name" value="MurE"/>
    <property type="match status" value="1"/>
</dbReference>
<evidence type="ECO:0000256" key="2">
    <source>
        <dbReference type="ARBA" id="ARBA00005898"/>
    </source>
</evidence>
<dbReference type="GO" id="GO:0005737">
    <property type="term" value="C:cytoplasm"/>
    <property type="evidence" value="ECO:0007669"/>
    <property type="project" value="UniProtKB-SubCell"/>
</dbReference>
<dbReference type="NCBIfam" id="NF001126">
    <property type="entry name" value="PRK00139.1-4"/>
    <property type="match status" value="1"/>
</dbReference>
<dbReference type="GO" id="GO:0051301">
    <property type="term" value="P:cell division"/>
    <property type="evidence" value="ECO:0007669"/>
    <property type="project" value="UniProtKB-KW"/>
</dbReference>
<feature type="binding site" evidence="8">
    <location>
        <begin position="110"/>
        <end position="116"/>
    </location>
    <ligand>
        <name>ATP</name>
        <dbReference type="ChEBI" id="CHEBI:30616"/>
    </ligand>
</feature>
<dbReference type="KEGG" id="cbv:U729_2872"/>
<dbReference type="InterPro" id="IPR005761">
    <property type="entry name" value="UDP-N-AcMur-Glu-dNH2Pim_ligase"/>
</dbReference>
<dbReference type="InterPro" id="IPR035911">
    <property type="entry name" value="MurE/MurF_N"/>
</dbReference>
<dbReference type="InterPro" id="IPR000713">
    <property type="entry name" value="Mur_ligase_N"/>
</dbReference>
<sequence>MKLAKLIEGLEYEVLKGNLDVSINSINYDSRKVKDGDMFVCIKGFKSDGHNFINAAINNGAKVIVCEDEADVKDGITLIKFKDTRKALAKIGAKYYDNPCDKLNIIGVTGTNGKTTTAFMIKNILESCNEKVGLIGTIANYIGDEKLETERTTPESLELQELFRNMVDKGVKYCVMEVSSHSLELDRVYGVDFEVGIFTNLTRDHLDFHKTFENYYKAKYKLFPRSKTSIVNIDDKYGVRITEDLQKENITNFITYGIKNRADIMSKNEKLENMDILFDLVTEDKTERVLLPIPGEYNIYNALGAISACKVLGISLEDIKEGLKHVVVPGRCERAARGHKLPYEIIIDYAHTPDGLENILKTAREFTRGRLISVFGCGGDRDKVKRPQMGKIGTDLSDVAVITSDNPRSEEPDSIIDDIIAGIEKDNYIRITNRHEGIEKAMEIAEEGDVIVIAGKGHETYQILNTGTIHFDEREVIEEILKKN</sequence>
<accession>A0A0A7FZJ3</accession>
<dbReference type="GO" id="GO:0008765">
    <property type="term" value="F:UDP-N-acetylmuramoylalanyl-D-glutamate-2,6-diaminopimelate ligase activity"/>
    <property type="evidence" value="ECO:0007669"/>
    <property type="project" value="UniProtKB-UniRule"/>
</dbReference>
<dbReference type="EMBL" id="CP006905">
    <property type="protein sequence ID" value="AIY85012.1"/>
    <property type="molecule type" value="Genomic_DNA"/>
</dbReference>
<comment type="cofactor">
    <cofactor evidence="8">
        <name>Mg(2+)</name>
        <dbReference type="ChEBI" id="CHEBI:18420"/>
    </cofactor>
</comment>
<name>A0A0A7FZJ3_9CLOT</name>
<dbReference type="NCBIfam" id="TIGR01085">
    <property type="entry name" value="murE"/>
    <property type="match status" value="1"/>
</dbReference>
<feature type="domain" description="Mur ligase central" evidence="12">
    <location>
        <begin position="108"/>
        <end position="308"/>
    </location>
</feature>
<gene>
    <name evidence="8 13" type="primary">murE</name>
    <name evidence="13" type="ORF">U729_2872</name>
</gene>
<evidence type="ECO:0000256" key="3">
    <source>
        <dbReference type="ARBA" id="ARBA00022618"/>
    </source>
</evidence>
<dbReference type="Gene3D" id="3.40.1390.10">
    <property type="entry name" value="MurE/MurF, N-terminal domain"/>
    <property type="match status" value="1"/>
</dbReference>
<dbReference type="SUPFAM" id="SSF53244">
    <property type="entry name" value="MurD-like peptide ligases, peptide-binding domain"/>
    <property type="match status" value="1"/>
</dbReference>
<dbReference type="PANTHER" id="PTHR23135:SF4">
    <property type="entry name" value="UDP-N-ACETYLMURAMOYL-L-ALANYL-D-GLUTAMATE--2,6-DIAMINOPIMELATE LIGASE MURE HOMOLOG, CHLOROPLASTIC"/>
    <property type="match status" value="1"/>
</dbReference>
<dbReference type="InterPro" id="IPR013221">
    <property type="entry name" value="Mur_ligase_cen"/>
</dbReference>
<feature type="binding site" evidence="8">
    <location>
        <position position="455"/>
    </location>
    <ligand>
        <name>meso-2,6-diaminopimelate</name>
        <dbReference type="ChEBI" id="CHEBI:57791"/>
    </ligand>
</feature>
<dbReference type="Pfam" id="PF02875">
    <property type="entry name" value="Mur_ligase_C"/>
    <property type="match status" value="1"/>
</dbReference>
<feature type="binding site" evidence="8">
    <location>
        <position position="459"/>
    </location>
    <ligand>
        <name>meso-2,6-diaminopimelate</name>
        <dbReference type="ChEBI" id="CHEBI:57791"/>
    </ligand>
</feature>
<feature type="binding site" evidence="8">
    <location>
        <begin position="152"/>
        <end position="153"/>
    </location>
    <ligand>
        <name>UDP-N-acetyl-alpha-D-muramoyl-L-alanyl-D-glutamate</name>
        <dbReference type="ChEBI" id="CHEBI:83900"/>
    </ligand>
</feature>
<dbReference type="GO" id="GO:0009252">
    <property type="term" value="P:peptidoglycan biosynthetic process"/>
    <property type="evidence" value="ECO:0007669"/>
    <property type="project" value="UniProtKB-UniRule"/>
</dbReference>
<evidence type="ECO:0000256" key="9">
    <source>
        <dbReference type="RuleBase" id="RU004135"/>
    </source>
</evidence>
<keyword evidence="6 8" id="KW-0131">Cell cycle</keyword>
<dbReference type="NCBIfam" id="NF001124">
    <property type="entry name" value="PRK00139.1-2"/>
    <property type="match status" value="1"/>
</dbReference>
<evidence type="ECO:0000313" key="14">
    <source>
        <dbReference type="Proteomes" id="UP000030635"/>
    </source>
</evidence>
<dbReference type="GO" id="GO:0000287">
    <property type="term" value="F:magnesium ion binding"/>
    <property type="evidence" value="ECO:0007669"/>
    <property type="project" value="UniProtKB-UniRule"/>
</dbReference>
<feature type="binding site" evidence="8">
    <location>
        <begin position="405"/>
        <end position="408"/>
    </location>
    <ligand>
        <name>meso-2,6-diaminopimelate</name>
        <dbReference type="ChEBI" id="CHEBI:57791"/>
    </ligand>
</feature>
<organism evidence="13 14">
    <name type="scientific">Clostridium baratii str. Sullivan</name>
    <dbReference type="NCBI Taxonomy" id="1415775"/>
    <lineage>
        <taxon>Bacteria</taxon>
        <taxon>Bacillati</taxon>
        <taxon>Bacillota</taxon>
        <taxon>Clostridia</taxon>
        <taxon>Eubacteriales</taxon>
        <taxon>Clostridiaceae</taxon>
        <taxon>Clostridium</taxon>
    </lineage>
</organism>
<dbReference type="Pfam" id="PF01225">
    <property type="entry name" value="Mur_ligase"/>
    <property type="match status" value="1"/>
</dbReference>
<feature type="binding site" evidence="8">
    <location>
        <position position="187"/>
    </location>
    <ligand>
        <name>UDP-N-acetyl-alpha-D-muramoyl-L-alanyl-D-glutamate</name>
        <dbReference type="ChEBI" id="CHEBI:83900"/>
    </ligand>
</feature>
<keyword evidence="7 8" id="KW-0961">Cell wall biogenesis/degradation</keyword>
<dbReference type="AlphaFoldDB" id="A0A0A7FZJ3"/>
<dbReference type="STRING" id="1561.NPD11_155"/>
<dbReference type="OrthoDB" id="9800958at2"/>
<evidence type="ECO:0000256" key="6">
    <source>
        <dbReference type="ARBA" id="ARBA00023306"/>
    </source>
</evidence>
<feature type="domain" description="Mur ligase C-terminal" evidence="11">
    <location>
        <begin position="330"/>
        <end position="457"/>
    </location>
</feature>
<keyword evidence="14" id="KW-1185">Reference proteome</keyword>
<dbReference type="Pfam" id="PF08245">
    <property type="entry name" value="Mur_ligase_M"/>
    <property type="match status" value="1"/>
</dbReference>
<feature type="binding site" evidence="8">
    <location>
        <position position="381"/>
    </location>
    <ligand>
        <name>meso-2,6-diaminopimelate</name>
        <dbReference type="ChEBI" id="CHEBI:57791"/>
    </ligand>
</feature>
<feature type="modified residue" description="N6-carboxylysine" evidence="8">
    <location>
        <position position="219"/>
    </location>
</feature>
<dbReference type="SUPFAM" id="SSF53623">
    <property type="entry name" value="MurD-like peptide ligases, catalytic domain"/>
    <property type="match status" value="1"/>
</dbReference>
<proteinExistence type="inferred from homology"/>
<feature type="binding site" evidence="8">
    <location>
        <position position="179"/>
    </location>
    <ligand>
        <name>UDP-N-acetyl-alpha-D-muramoyl-L-alanyl-D-glutamate</name>
        <dbReference type="ChEBI" id="CHEBI:83900"/>
    </ligand>
</feature>
<dbReference type="InterPro" id="IPR036565">
    <property type="entry name" value="Mur-like_cat_sf"/>
</dbReference>
<comment type="function">
    <text evidence="8">Catalyzes the addition of meso-diaminopimelic acid to the nucleotide precursor UDP-N-acetylmuramoyl-L-alanyl-D-glutamate (UMAG) in the biosynthesis of bacterial cell-wall peptidoglycan.</text>
</comment>
<dbReference type="UniPathway" id="UPA00219"/>
<comment type="pathway">
    <text evidence="1 8 9">Cell wall biogenesis; peptidoglycan biosynthesis.</text>
</comment>
<dbReference type="Gene3D" id="3.40.1190.10">
    <property type="entry name" value="Mur-like, catalytic domain"/>
    <property type="match status" value="1"/>
</dbReference>
<feature type="domain" description="Mur ligase N-terminal catalytic" evidence="10">
    <location>
        <begin position="23"/>
        <end position="96"/>
    </location>
</feature>
<protein>
    <recommendedName>
        <fullName evidence="8">UDP-N-acetylmuramoyl-L-alanyl-D-glutamate--2,6-diaminopimelate ligase</fullName>
        <ecNumber evidence="8">6.3.2.13</ecNumber>
    </recommendedName>
    <alternativeName>
        <fullName evidence="8">Meso-A2pm-adding enzyme</fullName>
    </alternativeName>
    <alternativeName>
        <fullName evidence="8">Meso-diaminopimelate-adding enzyme</fullName>
    </alternativeName>
    <alternativeName>
        <fullName evidence="8">UDP-MurNAc-L-Ala-D-Glu:meso-diaminopimelate ligase</fullName>
    </alternativeName>
    <alternativeName>
        <fullName evidence="8">UDP-MurNAc-tripeptide synthetase</fullName>
    </alternativeName>
    <alternativeName>
        <fullName evidence="8">UDP-N-acetylmuramyl-tripeptide synthetase</fullName>
    </alternativeName>
</protein>
<dbReference type="SUPFAM" id="SSF63418">
    <property type="entry name" value="MurE/MurF N-terminal domain"/>
    <property type="match status" value="1"/>
</dbReference>
<evidence type="ECO:0000256" key="7">
    <source>
        <dbReference type="ARBA" id="ARBA00023316"/>
    </source>
</evidence>